<dbReference type="CDD" id="cd03249">
    <property type="entry name" value="ABC_MTABC3_MDL1_MDL2"/>
    <property type="match status" value="1"/>
</dbReference>
<feature type="transmembrane region" description="Helical" evidence="10">
    <location>
        <begin position="109"/>
        <end position="127"/>
    </location>
</feature>
<keyword evidence="8 10" id="KW-1133">Transmembrane helix</keyword>
<sequence>MPLVTIVFGALAKEFINGDEKAPQDVRNQVQHLTLYLVYIAIGSFLTTMISTWGFDVVGERITHELQERYLSSVLQQNIAYFDVLGTGELTSSMDHDMQLIQAGLSQKVSYIISGISGFGAAIIFAFMQNRRFASIMISQPLALVTWVGVMGYFLSITQKRGLRQYAKADNLAQEVLNAMRNVLAYRSQERYSKKFFDTLQCPAALEFRERFIFGFIVAGSFTTLHWGNGLGFWQANRLFHQGVCTVSEVLVILYAAMVAGGMLCQALPFVVDITLANGAARRVFSVIERVSPINPMNKMGIIPSSIGEIQFEDVSFTYPSQPERTVLEGVSFTVPPGRTMALVGPSGSGKSTVFAILERLYLPFNGTITLGNEPLENINVAWLRSQIGYVGQDITLFDASIHDNIANGLSIAENENKTLEESAVRSIVIQAAEKAQIHSFVMDLPHGYDTVIGANGSSLSGGQRQRIAIARAIVSQPAILLLDEATAALDSQSEKEVQEALNEAASGRTTMIIAHRLSTVQNADIILVLKDGHIVDQGSHAGLMKTSTTYQELVRHQAFRSDDRPVKNLNCKLPYSEKDVEELDDLSVPVDGVKLPEGAPVLALRPSNGAKHVWHLNKPELSYTIAGVVFSIFAGLSYPIQAIFFGNGVISIINPALSTGGHNVQFWALVYLIHGIVVFVTGVSGTSVGLAAESIVMLATGIIVGCIFGWELGLVSTAAVPLVALSGFLQYYIVSQVQKHVKRDTNAATIAHEAFSAIKTVTVLGMQRTILEAFRKEIRRESQGRYWVISAVIYACTPMLRVLSIAFVFWYGGTRLIATGEYSIQQFFICFAATVWGSQSAAALFAHAPDLAGAYAAANRLEYLMQPSGSQCSKKQDKVPRPAPGTVEDLALQRVRLKYPARSSHMALDDVSFDVPEGAFIALVGTTGSGKSSVINLVERFYTAESGKIILSEKDIREYDQDSYRQYLALVDQNPCLVGEDMRECLQSDERVISDDEILAALKGVGLADFVLSLAQGLSTPVLANGSTLSGGQRQRMAIAKALLWEPKILLLDEATSALDTASEMLVQEALKHAMKGRSTIAVAHRLKTIVDASKILLFESGRIVEQGTHDQLMQLRGKYWQMARLQMQMEGED</sequence>
<keyword evidence="6" id="KW-0547">Nucleotide-binding</keyword>
<evidence type="ECO:0000256" key="10">
    <source>
        <dbReference type="SAM" id="Phobius"/>
    </source>
</evidence>
<dbReference type="Pfam" id="PF00005">
    <property type="entry name" value="ABC_tran"/>
    <property type="match status" value="2"/>
</dbReference>
<evidence type="ECO:0000256" key="7">
    <source>
        <dbReference type="ARBA" id="ARBA00022840"/>
    </source>
</evidence>
<feature type="transmembrane region" description="Helical" evidence="10">
    <location>
        <begin position="691"/>
        <end position="711"/>
    </location>
</feature>
<dbReference type="SUPFAM" id="SSF90123">
    <property type="entry name" value="ABC transporter transmembrane region"/>
    <property type="match status" value="2"/>
</dbReference>
<feature type="domain" description="ABC transmembrane type-1" evidence="12">
    <location>
        <begin position="1"/>
        <end position="276"/>
    </location>
</feature>
<dbReference type="FunFam" id="3.40.50.300:FF:000967">
    <property type="entry name" value="ABC multidrug transporter mdr4"/>
    <property type="match status" value="2"/>
</dbReference>
<dbReference type="GO" id="GO:0005743">
    <property type="term" value="C:mitochondrial inner membrane"/>
    <property type="evidence" value="ECO:0007669"/>
    <property type="project" value="TreeGrafter"/>
</dbReference>
<evidence type="ECO:0008006" key="15">
    <source>
        <dbReference type="Google" id="ProtNLM"/>
    </source>
</evidence>
<feature type="transmembrane region" description="Helical" evidence="10">
    <location>
        <begin position="787"/>
        <end position="812"/>
    </location>
</feature>
<dbReference type="SMART" id="SM00382">
    <property type="entry name" value="AAA"/>
    <property type="match status" value="2"/>
</dbReference>
<dbReference type="Gene3D" id="1.20.1560.10">
    <property type="entry name" value="ABC transporter type 1, transmembrane domain"/>
    <property type="match status" value="2"/>
</dbReference>
<dbReference type="PANTHER" id="PTHR43394:SF11">
    <property type="entry name" value="ATP-BINDING CASSETTE TRANSPORTER"/>
    <property type="match status" value="1"/>
</dbReference>
<dbReference type="PROSITE" id="PS00211">
    <property type="entry name" value="ABC_TRANSPORTER_1"/>
    <property type="match status" value="2"/>
</dbReference>
<dbReference type="CDD" id="cd18578">
    <property type="entry name" value="ABC_6TM_Pgp_ABCB1_D2_like"/>
    <property type="match status" value="1"/>
</dbReference>
<evidence type="ECO:0000256" key="6">
    <source>
        <dbReference type="ARBA" id="ARBA00022741"/>
    </source>
</evidence>
<evidence type="ECO:0000313" key="13">
    <source>
        <dbReference type="EMBL" id="OQD83857.1"/>
    </source>
</evidence>
<comment type="caution">
    <text evidence="13">The sequence shown here is derived from an EMBL/GenBank/DDBJ whole genome shotgun (WGS) entry which is preliminary data.</text>
</comment>
<dbReference type="InterPro" id="IPR011527">
    <property type="entry name" value="ABC1_TM_dom"/>
</dbReference>
<feature type="transmembrane region" description="Helical" evidence="10">
    <location>
        <begin position="717"/>
        <end position="735"/>
    </location>
</feature>
<organism evidence="13 14">
    <name type="scientific">Penicillium antarcticum</name>
    <dbReference type="NCBI Taxonomy" id="416450"/>
    <lineage>
        <taxon>Eukaryota</taxon>
        <taxon>Fungi</taxon>
        <taxon>Dikarya</taxon>
        <taxon>Ascomycota</taxon>
        <taxon>Pezizomycotina</taxon>
        <taxon>Eurotiomycetes</taxon>
        <taxon>Eurotiomycetidae</taxon>
        <taxon>Eurotiales</taxon>
        <taxon>Aspergillaceae</taxon>
        <taxon>Penicillium</taxon>
    </lineage>
</organism>
<dbReference type="Pfam" id="PF00664">
    <property type="entry name" value="ABC_membrane"/>
    <property type="match status" value="2"/>
</dbReference>
<dbReference type="AlphaFoldDB" id="A0A1V6Q4B5"/>
<evidence type="ECO:0000256" key="4">
    <source>
        <dbReference type="ARBA" id="ARBA00022692"/>
    </source>
</evidence>
<comment type="subcellular location">
    <subcellularLocation>
        <location evidence="1">Membrane</location>
        <topology evidence="1">Multi-pass membrane protein</topology>
    </subcellularLocation>
</comment>
<dbReference type="InterPro" id="IPR003593">
    <property type="entry name" value="AAA+_ATPase"/>
</dbReference>
<dbReference type="GO" id="GO:0016887">
    <property type="term" value="F:ATP hydrolysis activity"/>
    <property type="evidence" value="ECO:0007669"/>
    <property type="project" value="InterPro"/>
</dbReference>
<evidence type="ECO:0000256" key="9">
    <source>
        <dbReference type="ARBA" id="ARBA00023136"/>
    </source>
</evidence>
<feature type="transmembrane region" description="Helical" evidence="10">
    <location>
        <begin position="133"/>
        <end position="155"/>
    </location>
</feature>
<feature type="transmembrane region" description="Helical" evidence="10">
    <location>
        <begin position="250"/>
        <end position="272"/>
    </location>
</feature>
<dbReference type="InterPro" id="IPR003439">
    <property type="entry name" value="ABC_transporter-like_ATP-bd"/>
</dbReference>
<dbReference type="SUPFAM" id="SSF52540">
    <property type="entry name" value="P-loop containing nucleoside triphosphate hydrolases"/>
    <property type="match status" value="2"/>
</dbReference>
<comment type="similarity">
    <text evidence="2">Belongs to the ABC transporter superfamily. ABCB family. Multidrug resistance exporter (TC 3.A.1.201) subfamily.</text>
</comment>
<dbReference type="PANTHER" id="PTHR43394">
    <property type="entry name" value="ATP-DEPENDENT PERMEASE MDL1, MITOCHONDRIAL"/>
    <property type="match status" value="1"/>
</dbReference>
<feature type="transmembrane region" description="Helical" evidence="10">
    <location>
        <begin position="665"/>
        <end position="684"/>
    </location>
</feature>
<dbReference type="CDD" id="cd18577">
    <property type="entry name" value="ABC_6TM_Pgp_ABCB1_D1_like"/>
    <property type="match status" value="1"/>
</dbReference>
<dbReference type="PROSITE" id="PS50893">
    <property type="entry name" value="ABC_TRANSPORTER_2"/>
    <property type="match status" value="2"/>
</dbReference>
<dbReference type="STRING" id="416450.A0A1V6Q4B5"/>
<dbReference type="PROSITE" id="PS50929">
    <property type="entry name" value="ABC_TM1F"/>
    <property type="match status" value="2"/>
</dbReference>
<keyword evidence="7" id="KW-0067">ATP-binding</keyword>
<dbReference type="InterPro" id="IPR017871">
    <property type="entry name" value="ABC_transporter-like_CS"/>
</dbReference>
<feature type="transmembrane region" description="Helical" evidence="10">
    <location>
        <begin position="36"/>
        <end position="59"/>
    </location>
</feature>
<dbReference type="EMBL" id="MDYN01000015">
    <property type="protein sequence ID" value="OQD83857.1"/>
    <property type="molecule type" value="Genomic_DNA"/>
</dbReference>
<name>A0A1V6Q4B5_9EURO</name>
<evidence type="ECO:0000256" key="5">
    <source>
        <dbReference type="ARBA" id="ARBA00022737"/>
    </source>
</evidence>
<dbReference type="GO" id="GO:0015421">
    <property type="term" value="F:ABC-type oligopeptide transporter activity"/>
    <property type="evidence" value="ECO:0007669"/>
    <property type="project" value="TreeGrafter"/>
</dbReference>
<accession>A0A1V6Q4B5</accession>
<feature type="domain" description="ABC transporter" evidence="11">
    <location>
        <begin position="891"/>
        <end position="1127"/>
    </location>
</feature>
<feature type="domain" description="ABC transporter" evidence="11">
    <location>
        <begin position="310"/>
        <end position="557"/>
    </location>
</feature>
<proteinExistence type="inferred from homology"/>
<keyword evidence="9 10" id="KW-0472">Membrane</keyword>
<dbReference type="InterPro" id="IPR027417">
    <property type="entry name" value="P-loop_NTPase"/>
</dbReference>
<dbReference type="GO" id="GO:0090374">
    <property type="term" value="P:oligopeptide export from mitochondrion"/>
    <property type="evidence" value="ECO:0007669"/>
    <property type="project" value="TreeGrafter"/>
</dbReference>
<evidence type="ECO:0000256" key="3">
    <source>
        <dbReference type="ARBA" id="ARBA00022448"/>
    </source>
</evidence>
<evidence type="ECO:0000259" key="12">
    <source>
        <dbReference type="PROSITE" id="PS50929"/>
    </source>
</evidence>
<dbReference type="Gene3D" id="3.40.50.300">
    <property type="entry name" value="P-loop containing nucleotide triphosphate hydrolases"/>
    <property type="match status" value="2"/>
</dbReference>
<keyword evidence="3" id="KW-0813">Transport</keyword>
<evidence type="ECO:0000256" key="2">
    <source>
        <dbReference type="ARBA" id="ARBA00007577"/>
    </source>
</evidence>
<protein>
    <recommendedName>
        <fullName evidence="15">ABC transporter</fullName>
    </recommendedName>
</protein>
<gene>
    <name evidence="13" type="ORF">PENANT_c015G09551</name>
</gene>
<feature type="transmembrane region" description="Helical" evidence="10">
    <location>
        <begin position="212"/>
        <end position="230"/>
    </location>
</feature>
<dbReference type="InterPro" id="IPR039421">
    <property type="entry name" value="Type_1_exporter"/>
</dbReference>
<reference evidence="14" key="1">
    <citation type="journal article" date="2017" name="Nat. Microbiol.">
        <title>Global analysis of biosynthetic gene clusters reveals vast potential of secondary metabolite production in Penicillium species.</title>
        <authorList>
            <person name="Nielsen J.C."/>
            <person name="Grijseels S."/>
            <person name="Prigent S."/>
            <person name="Ji B."/>
            <person name="Dainat J."/>
            <person name="Nielsen K.F."/>
            <person name="Frisvad J.C."/>
            <person name="Workman M."/>
            <person name="Nielsen J."/>
        </authorList>
    </citation>
    <scope>NUCLEOTIDE SEQUENCE [LARGE SCALE GENOMIC DNA]</scope>
    <source>
        <strain evidence="14">IBT 31811</strain>
    </source>
</reference>
<dbReference type="InterPro" id="IPR036640">
    <property type="entry name" value="ABC1_TM_sf"/>
</dbReference>
<keyword evidence="4 10" id="KW-0812">Transmembrane</keyword>
<evidence type="ECO:0000259" key="11">
    <source>
        <dbReference type="PROSITE" id="PS50893"/>
    </source>
</evidence>
<keyword evidence="5" id="KW-0677">Repeat</keyword>
<evidence type="ECO:0000313" key="14">
    <source>
        <dbReference type="Proteomes" id="UP000191672"/>
    </source>
</evidence>
<feature type="domain" description="ABC transmembrane type-1" evidence="12">
    <location>
        <begin position="681"/>
        <end position="854"/>
    </location>
</feature>
<keyword evidence="14" id="KW-1185">Reference proteome</keyword>
<feature type="transmembrane region" description="Helical" evidence="10">
    <location>
        <begin position="622"/>
        <end position="645"/>
    </location>
</feature>
<evidence type="ECO:0000256" key="1">
    <source>
        <dbReference type="ARBA" id="ARBA00004141"/>
    </source>
</evidence>
<dbReference type="GO" id="GO:0005524">
    <property type="term" value="F:ATP binding"/>
    <property type="evidence" value="ECO:0007669"/>
    <property type="project" value="UniProtKB-KW"/>
</dbReference>
<dbReference type="Proteomes" id="UP000191672">
    <property type="component" value="Unassembled WGS sequence"/>
</dbReference>
<evidence type="ECO:0000256" key="8">
    <source>
        <dbReference type="ARBA" id="ARBA00022989"/>
    </source>
</evidence>